<evidence type="ECO:0000256" key="2">
    <source>
        <dbReference type="ARBA" id="ARBA00022485"/>
    </source>
</evidence>
<dbReference type="SFLD" id="SFLDF00301">
    <property type="entry name" value="2-iminoacetate_synthase_(ThiH)"/>
    <property type="match status" value="1"/>
</dbReference>
<keyword evidence="6" id="KW-0411">Iron-sulfur</keyword>
<dbReference type="OMA" id="YLAMEVQ"/>
<dbReference type="PANTHER" id="PTHR43583:SF1">
    <property type="entry name" value="2-IMINOACETATE SYNTHASE"/>
    <property type="match status" value="1"/>
</dbReference>
<comment type="cofactor">
    <cofactor evidence="7">
        <name>[2Fe-2S] cluster</name>
        <dbReference type="ChEBI" id="CHEBI:190135"/>
    </cofactor>
</comment>
<feature type="domain" description="Radical SAM core" evidence="8">
    <location>
        <begin position="71"/>
        <end position="292"/>
    </location>
</feature>
<proteinExistence type="predicted"/>
<evidence type="ECO:0000256" key="3">
    <source>
        <dbReference type="ARBA" id="ARBA00022691"/>
    </source>
</evidence>
<dbReference type="AlphaFoldDB" id="A0AA94HR78"/>
<evidence type="ECO:0000256" key="5">
    <source>
        <dbReference type="ARBA" id="ARBA00023004"/>
    </source>
</evidence>
<evidence type="ECO:0000256" key="6">
    <source>
        <dbReference type="ARBA" id="ARBA00023014"/>
    </source>
</evidence>
<dbReference type="Gene3D" id="3.20.20.70">
    <property type="entry name" value="Aldolase class I"/>
    <property type="match status" value="1"/>
</dbReference>
<dbReference type="InterPro" id="IPR010722">
    <property type="entry name" value="BATS_dom"/>
</dbReference>
<dbReference type="Pfam" id="PF06968">
    <property type="entry name" value="BATS"/>
    <property type="match status" value="1"/>
</dbReference>
<gene>
    <name evidence="9" type="ORF">SAMN02910291_00608</name>
</gene>
<dbReference type="SMART" id="SM00876">
    <property type="entry name" value="BATS"/>
    <property type="match status" value="1"/>
</dbReference>
<dbReference type="EMBL" id="FPIW01000006">
    <property type="protein sequence ID" value="SFW26091.1"/>
    <property type="molecule type" value="Genomic_DNA"/>
</dbReference>
<dbReference type="SFLD" id="SFLDG01060">
    <property type="entry name" value="BATS_domain_containing"/>
    <property type="match status" value="1"/>
</dbReference>
<evidence type="ECO:0000256" key="4">
    <source>
        <dbReference type="ARBA" id="ARBA00022723"/>
    </source>
</evidence>
<dbReference type="NCBIfam" id="TIGR02351">
    <property type="entry name" value="thiH"/>
    <property type="match status" value="1"/>
</dbReference>
<name>A0AA94HR78_DESDE</name>
<dbReference type="InterPro" id="IPR012726">
    <property type="entry name" value="ThiH"/>
</dbReference>
<comment type="caution">
    <text evidence="9">The sequence shown here is derived from an EMBL/GenBank/DDBJ whole genome shotgun (WGS) entry which is preliminary data.</text>
</comment>
<evidence type="ECO:0000259" key="8">
    <source>
        <dbReference type="PROSITE" id="PS51918"/>
    </source>
</evidence>
<dbReference type="GO" id="GO:0051539">
    <property type="term" value="F:4 iron, 4 sulfur cluster binding"/>
    <property type="evidence" value="ECO:0007669"/>
    <property type="project" value="UniProtKB-KW"/>
</dbReference>
<dbReference type="InterPro" id="IPR013785">
    <property type="entry name" value="Aldolase_TIM"/>
</dbReference>
<dbReference type="SMART" id="SM00729">
    <property type="entry name" value="Elp3"/>
    <property type="match status" value="1"/>
</dbReference>
<dbReference type="RefSeq" id="WP_015939172.1">
    <property type="nucleotide sequence ID" value="NZ_FPIW01000006.1"/>
</dbReference>
<keyword evidence="3" id="KW-0949">S-adenosyl-L-methionine</keyword>
<accession>A0AA94HR78</accession>
<organism evidence="9 10">
    <name type="scientific">Desulfovibrio desulfuricans</name>
    <dbReference type="NCBI Taxonomy" id="876"/>
    <lineage>
        <taxon>Bacteria</taxon>
        <taxon>Pseudomonadati</taxon>
        <taxon>Thermodesulfobacteriota</taxon>
        <taxon>Desulfovibrionia</taxon>
        <taxon>Desulfovibrionales</taxon>
        <taxon>Desulfovibrionaceae</taxon>
        <taxon>Desulfovibrio</taxon>
    </lineage>
</organism>
<dbReference type="InterPro" id="IPR058240">
    <property type="entry name" value="rSAM_sf"/>
</dbReference>
<dbReference type="CDD" id="cd01335">
    <property type="entry name" value="Radical_SAM"/>
    <property type="match status" value="1"/>
</dbReference>
<comment type="cofactor">
    <cofactor evidence="1">
        <name>[4Fe-4S] cluster</name>
        <dbReference type="ChEBI" id="CHEBI:49883"/>
    </cofactor>
</comment>
<reference evidence="10" key="1">
    <citation type="submission" date="2016-11" db="EMBL/GenBank/DDBJ databases">
        <authorList>
            <person name="Jaros S."/>
            <person name="Januszkiewicz K."/>
            <person name="Wedrychowicz H."/>
        </authorList>
    </citation>
    <scope>NUCLEOTIDE SEQUENCE [LARGE SCALE GENOMIC DNA]</scope>
    <source>
        <strain evidence="10">DSM 7057</strain>
    </source>
</reference>
<keyword evidence="2" id="KW-0004">4Fe-4S</keyword>
<dbReference type="PANTHER" id="PTHR43583">
    <property type="entry name" value="2-IMINOACETATE SYNTHASE"/>
    <property type="match status" value="1"/>
</dbReference>
<dbReference type="Pfam" id="PF04055">
    <property type="entry name" value="Radical_SAM"/>
    <property type="match status" value="1"/>
</dbReference>
<dbReference type="InterPro" id="IPR006638">
    <property type="entry name" value="Elp3/MiaA/NifB-like_rSAM"/>
</dbReference>
<sequence>METFQDILQAWPAQRRTDAVQAATEEHVFSALQKNILQPEDFLALLSPAASPHLELMARRAHELTLRFFGRAVHIFTPLYISDVCTNQCRYCGFNAKNKQARRHLSVDEAAAEAKAVADLGFQHILLLTGDARHLSSPEYIAAVARRIKPWFASVGIEVYSLTTEEYAMLVDAGVDSMTMFQETYAPELYGWLHPAGPKRDYAFRLNAPQRAAQAGMRSMGVGALLGLDSFEQDAFATGLHAWWLQRRYPGMDVSVSIPRICPHEGSFDVPHALDDRHLVQYVTALRCFLPRAGITCSSRESAFMRDHLLPLGVTRVSAGVSTAVGGRVTEDAHNPGQFEITDGRSLEQMVSALAGMGYQPVLKDWEDPVGAWA</sequence>
<dbReference type="Proteomes" id="UP000182680">
    <property type="component" value="Unassembled WGS sequence"/>
</dbReference>
<dbReference type="PROSITE" id="PS51918">
    <property type="entry name" value="RADICAL_SAM"/>
    <property type="match status" value="1"/>
</dbReference>
<dbReference type="GO" id="GO:0005506">
    <property type="term" value="F:iron ion binding"/>
    <property type="evidence" value="ECO:0007669"/>
    <property type="project" value="InterPro"/>
</dbReference>
<dbReference type="InterPro" id="IPR034428">
    <property type="entry name" value="ThiH/NoCL/HydG-like"/>
</dbReference>
<keyword evidence="4" id="KW-0479">Metal-binding</keyword>
<evidence type="ECO:0000256" key="7">
    <source>
        <dbReference type="ARBA" id="ARBA00034078"/>
    </source>
</evidence>
<evidence type="ECO:0000313" key="9">
    <source>
        <dbReference type="EMBL" id="SFW26091.1"/>
    </source>
</evidence>
<evidence type="ECO:0000313" key="10">
    <source>
        <dbReference type="Proteomes" id="UP000182680"/>
    </source>
</evidence>
<evidence type="ECO:0000256" key="1">
    <source>
        <dbReference type="ARBA" id="ARBA00001966"/>
    </source>
</evidence>
<dbReference type="SFLD" id="SFLDS00029">
    <property type="entry name" value="Radical_SAM"/>
    <property type="match status" value="1"/>
</dbReference>
<protein>
    <submittedName>
        <fullName evidence="9">2-iminoacetate synthase</fullName>
    </submittedName>
</protein>
<keyword evidence="5" id="KW-0408">Iron</keyword>
<dbReference type="GO" id="GO:0009228">
    <property type="term" value="P:thiamine biosynthetic process"/>
    <property type="evidence" value="ECO:0007669"/>
    <property type="project" value="InterPro"/>
</dbReference>
<dbReference type="InterPro" id="IPR007197">
    <property type="entry name" value="rSAM"/>
</dbReference>
<dbReference type="GO" id="GO:0003824">
    <property type="term" value="F:catalytic activity"/>
    <property type="evidence" value="ECO:0007669"/>
    <property type="project" value="InterPro"/>
</dbReference>
<dbReference type="SFLD" id="SFLDG01081">
    <property type="entry name" value="cleavage_of_the_Ca-Cb_bond_in"/>
    <property type="match status" value="1"/>
</dbReference>
<dbReference type="SUPFAM" id="SSF102114">
    <property type="entry name" value="Radical SAM enzymes"/>
    <property type="match status" value="1"/>
</dbReference>